<accession>A0ACC0UIK4</accession>
<comment type="caution">
    <text evidence="1">The sequence shown here is derived from an EMBL/GenBank/DDBJ whole genome shotgun (WGS) entry which is preliminary data.</text>
</comment>
<sequence>VQGIADAYQIPGLALAIVYKHGQTELGTWGTRSEDGSAVTVDTLFNISSCSKAFLGAALGIVIDDFAQGRNTIALPRGLSTLSWQTKLADILPGDWELSDPWESQKANLIDIVAHVSGMSSHDLSYKQNDTALDITKIFRHLRSSHELRGKFHYYNQIHVVGAQVVTTLSGLHFTDFVKNRILKPLNMARSTYSIGSSGKQTGTLASAGGVISDIDESTSWLKLCLNDGVDLGTNETIISRDALEQVSSAHSIIIGNPWGQLDRSVIGYRLGWCVFSSSGYVILHPSNVPGVTTITSAFVSDGVGIVVLSNAEGKGPALVEITFAIARKLLHLDELQVPTSALTRPLHARRRRRGTPSHWLWYRLSRGLRGKRDALQKLAFQGSC</sequence>
<evidence type="ECO:0000313" key="1">
    <source>
        <dbReference type="EMBL" id="KAI9511342.1"/>
    </source>
</evidence>
<gene>
    <name evidence="1" type="ORF">F5148DRAFT_975265</name>
</gene>
<proteinExistence type="predicted"/>
<reference evidence="1" key="1">
    <citation type="submission" date="2021-03" db="EMBL/GenBank/DDBJ databases">
        <title>Evolutionary priming and transition to the ectomycorrhizal habit in an iconic lineage of mushroom-forming fungi: is preadaptation a requirement?</title>
        <authorList>
            <consortium name="DOE Joint Genome Institute"/>
            <person name="Looney B.P."/>
            <person name="Miyauchi S."/>
            <person name="Morin E."/>
            <person name="Drula E."/>
            <person name="Courty P.E."/>
            <person name="Chicoki N."/>
            <person name="Fauchery L."/>
            <person name="Kohler A."/>
            <person name="Kuo A."/>
            <person name="LaButti K."/>
            <person name="Pangilinan J."/>
            <person name="Lipzen A."/>
            <person name="Riley R."/>
            <person name="Andreopoulos W."/>
            <person name="He G."/>
            <person name="Johnson J."/>
            <person name="Barry K.W."/>
            <person name="Grigoriev I.V."/>
            <person name="Nagy L."/>
            <person name="Hibbett D."/>
            <person name="Henrissat B."/>
            <person name="Matheny P.B."/>
            <person name="Labbe J."/>
            <person name="Martin A.F."/>
        </authorList>
    </citation>
    <scope>NUCLEOTIDE SEQUENCE</scope>
    <source>
        <strain evidence="1">BPL698</strain>
    </source>
</reference>
<name>A0ACC0UIK4_9AGAM</name>
<protein>
    <submittedName>
        <fullName evidence="1">Beta-lactamase/transpeptidase-like protein</fullName>
    </submittedName>
</protein>
<evidence type="ECO:0000313" key="2">
    <source>
        <dbReference type="Proteomes" id="UP001207468"/>
    </source>
</evidence>
<dbReference type="Proteomes" id="UP001207468">
    <property type="component" value="Unassembled WGS sequence"/>
</dbReference>
<organism evidence="1 2">
    <name type="scientific">Russula earlei</name>
    <dbReference type="NCBI Taxonomy" id="71964"/>
    <lineage>
        <taxon>Eukaryota</taxon>
        <taxon>Fungi</taxon>
        <taxon>Dikarya</taxon>
        <taxon>Basidiomycota</taxon>
        <taxon>Agaricomycotina</taxon>
        <taxon>Agaricomycetes</taxon>
        <taxon>Russulales</taxon>
        <taxon>Russulaceae</taxon>
        <taxon>Russula</taxon>
    </lineage>
</organism>
<keyword evidence="2" id="KW-1185">Reference proteome</keyword>
<feature type="non-terminal residue" evidence="1">
    <location>
        <position position="1"/>
    </location>
</feature>
<dbReference type="EMBL" id="JAGFNK010000023">
    <property type="protein sequence ID" value="KAI9511342.1"/>
    <property type="molecule type" value="Genomic_DNA"/>
</dbReference>